<accession>A0A9P0PVU5</accession>
<keyword evidence="3" id="KW-1185">Reference proteome</keyword>
<evidence type="ECO:0000313" key="2">
    <source>
        <dbReference type="EMBL" id="CAH2000861.1"/>
    </source>
</evidence>
<reference evidence="2" key="1">
    <citation type="submission" date="2022-03" db="EMBL/GenBank/DDBJ databases">
        <authorList>
            <person name="Sayadi A."/>
        </authorList>
    </citation>
    <scope>NUCLEOTIDE SEQUENCE</scope>
</reference>
<dbReference type="Proteomes" id="UP001152888">
    <property type="component" value="Unassembled WGS sequence"/>
</dbReference>
<feature type="domain" description="DUF8040" evidence="1">
    <location>
        <begin position="41"/>
        <end position="137"/>
    </location>
</feature>
<comment type="caution">
    <text evidence="2">The sequence shown here is derived from an EMBL/GenBank/DDBJ whole genome shotgun (WGS) entry which is preliminary data.</text>
</comment>
<evidence type="ECO:0000313" key="3">
    <source>
        <dbReference type="Proteomes" id="UP001152888"/>
    </source>
</evidence>
<dbReference type="Pfam" id="PF26138">
    <property type="entry name" value="DUF8040"/>
    <property type="match status" value="1"/>
</dbReference>
<protein>
    <recommendedName>
        <fullName evidence="1">DUF8040 domain-containing protein</fullName>
    </recommendedName>
</protein>
<proteinExistence type="predicted"/>
<name>A0A9P0PVU5_ACAOB</name>
<sequence>MTDAAAFVVMSGAYLQLLKKKSRRRSRRRWWMVSLNQSRERYSGTHLMADLLKEPSGRFENFCRMSFEDFEELLQKIEPVISKKDTRLRKAIPGKERLALTLRFLASGDSFKSLHYLFKISAQLISSIVPEVCSALIKVLSNVIQVTFLFGYFIRR</sequence>
<evidence type="ECO:0000259" key="1">
    <source>
        <dbReference type="Pfam" id="PF26138"/>
    </source>
</evidence>
<gene>
    <name evidence="2" type="ORF">ACAOBT_LOCUS25839</name>
</gene>
<dbReference type="AlphaFoldDB" id="A0A9P0PVU5"/>
<dbReference type="InterPro" id="IPR058353">
    <property type="entry name" value="DUF8040"/>
</dbReference>
<dbReference type="OrthoDB" id="6741510at2759"/>
<dbReference type="EMBL" id="CAKOFQ010007425">
    <property type="protein sequence ID" value="CAH2000861.1"/>
    <property type="molecule type" value="Genomic_DNA"/>
</dbReference>
<organism evidence="2 3">
    <name type="scientific">Acanthoscelides obtectus</name>
    <name type="common">Bean weevil</name>
    <name type="synonym">Bruchus obtectus</name>
    <dbReference type="NCBI Taxonomy" id="200917"/>
    <lineage>
        <taxon>Eukaryota</taxon>
        <taxon>Metazoa</taxon>
        <taxon>Ecdysozoa</taxon>
        <taxon>Arthropoda</taxon>
        <taxon>Hexapoda</taxon>
        <taxon>Insecta</taxon>
        <taxon>Pterygota</taxon>
        <taxon>Neoptera</taxon>
        <taxon>Endopterygota</taxon>
        <taxon>Coleoptera</taxon>
        <taxon>Polyphaga</taxon>
        <taxon>Cucujiformia</taxon>
        <taxon>Chrysomeloidea</taxon>
        <taxon>Chrysomelidae</taxon>
        <taxon>Bruchinae</taxon>
        <taxon>Bruchini</taxon>
        <taxon>Acanthoscelides</taxon>
    </lineage>
</organism>